<dbReference type="Gene3D" id="3.40.50.150">
    <property type="entry name" value="Vaccinia Virus protein VP39"/>
    <property type="match status" value="1"/>
</dbReference>
<evidence type="ECO:0000256" key="1">
    <source>
        <dbReference type="ARBA" id="ARBA00011900"/>
    </source>
</evidence>
<feature type="coiled-coil region" evidence="6">
    <location>
        <begin position="761"/>
        <end position="795"/>
    </location>
</feature>
<dbReference type="KEGG" id="hdf:AArcSl_2291"/>
<dbReference type="PANTHER" id="PTHR33841:SF1">
    <property type="entry name" value="DNA METHYLTRANSFERASE A"/>
    <property type="match status" value="1"/>
</dbReference>
<keyword evidence="9" id="KW-1185">Reference proteome</keyword>
<dbReference type="EC" id="2.1.1.72" evidence="1"/>
<dbReference type="Proteomes" id="UP000263012">
    <property type="component" value="Chromosome"/>
</dbReference>
<reference evidence="9" key="1">
    <citation type="submission" date="2017-11" db="EMBL/GenBank/DDBJ databases">
        <title>Phenotypic and genomic properties of facultatively anaerobic sulfur-reducing natronoarchaea from hypersaline soda lakes.</title>
        <authorList>
            <person name="Sorokin D.Y."/>
            <person name="Kublanov I.V."/>
            <person name="Roman P."/>
            <person name="Sinninghe Damste J.S."/>
            <person name="Golyshin P.N."/>
            <person name="Rojo D."/>
            <person name="Ciordia S."/>
            <person name="Mena M.D.C."/>
            <person name="Ferrer M."/>
            <person name="Messina E."/>
            <person name="Smedile F."/>
            <person name="La Spada G."/>
            <person name="La Cono V."/>
            <person name="Yakimov M.M."/>
        </authorList>
    </citation>
    <scope>NUCLEOTIDE SEQUENCE [LARGE SCALE GENOMIC DNA]</scope>
    <source>
        <strain evidence="9">AArc-Sl</strain>
    </source>
</reference>
<dbReference type="InterPro" id="IPR002052">
    <property type="entry name" value="DNA_methylase_N6_adenine_CS"/>
</dbReference>
<organism evidence="8 9">
    <name type="scientific">Halalkaliarchaeum desulfuricum</name>
    <dbReference type="NCBI Taxonomy" id="2055893"/>
    <lineage>
        <taxon>Archaea</taxon>
        <taxon>Methanobacteriati</taxon>
        <taxon>Methanobacteriota</taxon>
        <taxon>Stenosarchaea group</taxon>
        <taxon>Halobacteria</taxon>
        <taxon>Halobacteriales</taxon>
        <taxon>Haloferacaceae</taxon>
        <taxon>Halalkaliarchaeum</taxon>
    </lineage>
</organism>
<sequence>MSFGMASDFLESRSGRPWADDPAGSDFEFYQGNGPSALEVIVVDHGERPTKEFLQKAYKERRGGRVNPILVVALYDDYAGLCGPSGEEPPVYRDVDRGQADRVCDTALDQPDRHAAQRFLTEMLPQLDEELTGLRNQGLLSTHELKVGVPERDDWEDAAEQARQAIDDDPRELIKGLNFEIDQLTDQSYVLKDTSDGHERAVAMFLQEDESFDHAQERFVGQSPVAYALNEADKRNLEYVIGNSGDTLRLYTTNPDAGFGSRGRTDTYVEVNTTLLADEKAAYLWLLFSANALRDDGTLHDIMERSKDYAADLGARLRERIYDDVIPDLAEAIAKARDLDDPTKEELDETYRMTLILLYRLLFIAYAEDEEFLPRRRNARYDENSLKRKAKNLHDFIQDGGEFDDSFYDHWDDVMHLTRAVHHGHDELGLPAYDGTLLSEDPDISDAGAMLADLRLNNAEFGPVLFRLLVDETEDGFQGPVDFRNIGVREFGVIYEGLLESELSVADQPLTIDDEGHYEPVDTDGQQTLGDDDVVVEEGEVYLHGQSGERKATGTYYTKTRFVEHLLDHSLEPALDDHIDRIDRLREEEGENAAADAFFDIRVSDIAMGSGHFLVGAVDRIESRLYKYLTENPLPPVEEELDNLEDAALEAFDDEEYAPPVERGQLLRRQVARRCIYGVDLNPLATELARLSIWVHTFVPGLPLTFLDYNLVTGDSLAGIGTLDEVTDILDVEQSSLGMFAGGQSVMNEIRDDIDQLGSFADASAEQVKEARETREEIEKKLEEVRARFDILAASRIDDEINTDPVSDTNIDITQEECYEQAQDILASTDPLHFPASFPEVFDGDGSGFDVIVGNPPWEKAKVERHEFWARHYPGLRGLSSTKREARIDELETERPDLVQKLQKEQIEEEKRAKILTEGPYPGIGSGDPDMYLAFSWRFWNLVRDQGAVGVVLPRGAFSNAGSEPFRRKVMEEGSIQDLTFLKNHSNWAFEGMEPRFTIGLFSFTKGETEGEKTVPIRGPYPDAESFNKGVNEPPYYFSVNEAKGWTDKASFPALPANSASVGVFKQMSDTPPLGLNKEGCWRARPTSELHTSQDKTKDDGTRLMHFTDDPDEDFWPVYTGKSFNIWNPDTGERYAWADPDVVLDYIQESRENSYQYAGKRSAYYEMDEDWVFDEDTLTCLTPRVSFRDVARATDSRTVIPCLVPPNTFLVEKSPFFLWPRGTEQDEAYLLGVLSSIPLDWYARRFVETGLKYYLVNSFPIPRPGKDSTLRKRVIQLSGRLAAVDDRYADWADAVGVEYGPLDEDTKQEKIYELDAVVAHLYGLSREHVEVIFETFHDGWDYEERLNRVLDYYASWADRLDLDHADREEERAAGTRNDD</sequence>
<keyword evidence="4" id="KW-0949">S-adenosyl-L-methionine</keyword>
<evidence type="ECO:0000256" key="3">
    <source>
        <dbReference type="ARBA" id="ARBA00022679"/>
    </source>
</evidence>
<dbReference type="PANTHER" id="PTHR33841">
    <property type="entry name" value="DNA METHYLTRANSFERASE YEEA-RELATED"/>
    <property type="match status" value="1"/>
</dbReference>
<keyword evidence="2" id="KW-0489">Methyltransferase</keyword>
<dbReference type="InterPro" id="IPR050953">
    <property type="entry name" value="N4_N6_ade-DNA_methylase"/>
</dbReference>
<dbReference type="PRINTS" id="PR00507">
    <property type="entry name" value="N12N6MTFRASE"/>
</dbReference>
<evidence type="ECO:0000256" key="4">
    <source>
        <dbReference type="ARBA" id="ARBA00022691"/>
    </source>
</evidence>
<feature type="domain" description="Type II methyltransferase M.TaqI-like" evidence="7">
    <location>
        <begin position="675"/>
        <end position="865"/>
    </location>
</feature>
<evidence type="ECO:0000256" key="6">
    <source>
        <dbReference type="SAM" id="Coils"/>
    </source>
</evidence>
<accession>A0A343TLE2</accession>
<protein>
    <recommendedName>
        <fullName evidence="1">site-specific DNA-methyltransferase (adenine-specific)</fullName>
        <ecNumber evidence="1">2.1.1.72</ecNumber>
    </recommendedName>
</protein>
<evidence type="ECO:0000256" key="2">
    <source>
        <dbReference type="ARBA" id="ARBA00022603"/>
    </source>
</evidence>
<gene>
    <name evidence="8" type="ORF">AArcSl_2291</name>
</gene>
<keyword evidence="3" id="KW-0808">Transferase</keyword>
<dbReference type="Pfam" id="PF07669">
    <property type="entry name" value="Eco57I"/>
    <property type="match status" value="1"/>
</dbReference>
<name>A0A343TLE2_9EURY</name>
<dbReference type="GO" id="GO:0003676">
    <property type="term" value="F:nucleic acid binding"/>
    <property type="evidence" value="ECO:0007669"/>
    <property type="project" value="InterPro"/>
</dbReference>
<evidence type="ECO:0000313" key="8">
    <source>
        <dbReference type="EMBL" id="AUX09914.1"/>
    </source>
</evidence>
<evidence type="ECO:0000259" key="7">
    <source>
        <dbReference type="Pfam" id="PF07669"/>
    </source>
</evidence>
<proteinExistence type="predicted"/>
<dbReference type="PROSITE" id="PS00092">
    <property type="entry name" value="N6_MTASE"/>
    <property type="match status" value="1"/>
</dbReference>
<dbReference type="EMBL" id="CP025066">
    <property type="protein sequence ID" value="AUX09914.1"/>
    <property type="molecule type" value="Genomic_DNA"/>
</dbReference>
<dbReference type="SUPFAM" id="SSF53335">
    <property type="entry name" value="S-adenosyl-L-methionine-dependent methyltransferases"/>
    <property type="match status" value="1"/>
</dbReference>
<dbReference type="InterPro" id="IPR029063">
    <property type="entry name" value="SAM-dependent_MTases_sf"/>
</dbReference>
<dbReference type="REBASE" id="268842">
    <property type="entry name" value="AaaS1ORF2291P"/>
</dbReference>
<evidence type="ECO:0000256" key="5">
    <source>
        <dbReference type="ARBA" id="ARBA00047942"/>
    </source>
</evidence>
<keyword evidence="6" id="KW-0175">Coiled coil</keyword>
<comment type="catalytic activity">
    <reaction evidence="5">
        <text>a 2'-deoxyadenosine in DNA + S-adenosyl-L-methionine = an N(6)-methyl-2'-deoxyadenosine in DNA + S-adenosyl-L-homocysteine + H(+)</text>
        <dbReference type="Rhea" id="RHEA:15197"/>
        <dbReference type="Rhea" id="RHEA-COMP:12418"/>
        <dbReference type="Rhea" id="RHEA-COMP:12419"/>
        <dbReference type="ChEBI" id="CHEBI:15378"/>
        <dbReference type="ChEBI" id="CHEBI:57856"/>
        <dbReference type="ChEBI" id="CHEBI:59789"/>
        <dbReference type="ChEBI" id="CHEBI:90615"/>
        <dbReference type="ChEBI" id="CHEBI:90616"/>
        <dbReference type="EC" id="2.1.1.72"/>
    </reaction>
</comment>
<dbReference type="GO" id="GO:0009007">
    <property type="term" value="F:site-specific DNA-methyltransferase (adenine-specific) activity"/>
    <property type="evidence" value="ECO:0007669"/>
    <property type="project" value="UniProtKB-EC"/>
</dbReference>
<dbReference type="GO" id="GO:0032259">
    <property type="term" value="P:methylation"/>
    <property type="evidence" value="ECO:0007669"/>
    <property type="project" value="UniProtKB-KW"/>
</dbReference>
<evidence type="ECO:0000313" key="9">
    <source>
        <dbReference type="Proteomes" id="UP000263012"/>
    </source>
</evidence>
<dbReference type="GO" id="GO:0006304">
    <property type="term" value="P:DNA modification"/>
    <property type="evidence" value="ECO:0007669"/>
    <property type="project" value="InterPro"/>
</dbReference>
<dbReference type="InterPro" id="IPR011639">
    <property type="entry name" value="MethylTrfase_TaqI-like_dom"/>
</dbReference>